<evidence type="ECO:0000313" key="1">
    <source>
        <dbReference type="EMBL" id="KUK61939.1"/>
    </source>
</evidence>
<gene>
    <name evidence="1" type="ORF">XD82_0875</name>
</gene>
<name>A0A101GP28_9EURY</name>
<dbReference type="Proteomes" id="UP000054323">
    <property type="component" value="Unassembled WGS sequence"/>
</dbReference>
<protein>
    <submittedName>
        <fullName evidence="1">Uncharacterized protein</fullName>
    </submittedName>
</protein>
<accession>A0A101GP28</accession>
<proteinExistence type="predicted"/>
<organism evidence="1 2">
    <name type="scientific">Methanoculleus marisnigri</name>
    <dbReference type="NCBI Taxonomy" id="2198"/>
    <lineage>
        <taxon>Archaea</taxon>
        <taxon>Methanobacteriati</taxon>
        <taxon>Methanobacteriota</taxon>
        <taxon>Stenosarchaea group</taxon>
        <taxon>Methanomicrobia</taxon>
        <taxon>Methanomicrobiales</taxon>
        <taxon>Methanomicrobiaceae</taxon>
        <taxon>Methanoculleus</taxon>
    </lineage>
</organism>
<dbReference type="AlphaFoldDB" id="A0A101GP28"/>
<evidence type="ECO:0000313" key="2">
    <source>
        <dbReference type="Proteomes" id="UP000054323"/>
    </source>
</evidence>
<reference evidence="2" key="1">
    <citation type="journal article" date="2015" name="MBio">
        <title>Genome-Resolved Metagenomic Analysis Reveals Roles for Candidate Phyla and Other Microbial Community Members in Biogeochemical Transformations in Oil Reservoirs.</title>
        <authorList>
            <person name="Hu P."/>
            <person name="Tom L."/>
            <person name="Singh A."/>
            <person name="Thomas B.C."/>
            <person name="Baker B.J."/>
            <person name="Piceno Y.M."/>
            <person name="Andersen G.L."/>
            <person name="Banfield J.F."/>
        </authorList>
    </citation>
    <scope>NUCLEOTIDE SEQUENCE [LARGE SCALE GENOMIC DNA]</scope>
</reference>
<sequence>MPSSTPRRSSDPSPAGLCIRRRITREVVEDERNLPRGVVVHIDVDLPVARPFLGDDLPHDLSLDRGGVHQGKFHDLAHFRGDLGDDRAYRPGAVVLLLLFVPAGEVALEFPAEFLEHEDDLPLDLRDGRDRVLALAREGDVRGCHMDHDQRRTHGEALLREAVTLPVHL</sequence>
<dbReference type="EMBL" id="LGGD01000091">
    <property type="protein sequence ID" value="KUK61939.1"/>
    <property type="molecule type" value="Genomic_DNA"/>
</dbReference>
<comment type="caution">
    <text evidence="1">The sequence shown here is derived from an EMBL/GenBank/DDBJ whole genome shotgun (WGS) entry which is preliminary data.</text>
</comment>